<dbReference type="GO" id="GO:0016491">
    <property type="term" value="F:oxidoreductase activity"/>
    <property type="evidence" value="ECO:0007669"/>
    <property type="project" value="UniProtKB-KW"/>
</dbReference>
<dbReference type="EMBL" id="HBIX01009604">
    <property type="protein sequence ID" value="CAE0714541.1"/>
    <property type="molecule type" value="Transcribed_RNA"/>
</dbReference>
<evidence type="ECO:0000256" key="5">
    <source>
        <dbReference type="ARBA" id="ARBA00023002"/>
    </source>
</evidence>
<dbReference type="Gene3D" id="3.30.465.10">
    <property type="match status" value="1"/>
</dbReference>
<accession>A0A7S4EIE8</accession>
<protein>
    <recommendedName>
        <fullName evidence="7">FAD-binding PCMH-type domain-containing protein</fullName>
    </recommendedName>
</protein>
<dbReference type="GO" id="GO:0071949">
    <property type="term" value="F:FAD binding"/>
    <property type="evidence" value="ECO:0007669"/>
    <property type="project" value="InterPro"/>
</dbReference>
<feature type="compositionally biased region" description="Low complexity" evidence="6">
    <location>
        <begin position="25"/>
        <end position="39"/>
    </location>
</feature>
<feature type="region of interest" description="Disordered" evidence="6">
    <location>
        <begin position="24"/>
        <end position="49"/>
    </location>
</feature>
<dbReference type="InterPro" id="IPR036318">
    <property type="entry name" value="FAD-bd_PCMH-like_sf"/>
</dbReference>
<evidence type="ECO:0000313" key="8">
    <source>
        <dbReference type="EMBL" id="CAE0714541.1"/>
    </source>
</evidence>
<comment type="cofactor">
    <cofactor evidence="1">
        <name>FAD</name>
        <dbReference type="ChEBI" id="CHEBI:57692"/>
    </cofactor>
</comment>
<dbReference type="InterPro" id="IPR050416">
    <property type="entry name" value="FAD-linked_Oxidoreductase"/>
</dbReference>
<evidence type="ECO:0000256" key="4">
    <source>
        <dbReference type="ARBA" id="ARBA00022827"/>
    </source>
</evidence>
<dbReference type="Pfam" id="PF08031">
    <property type="entry name" value="BBE"/>
    <property type="match status" value="1"/>
</dbReference>
<evidence type="ECO:0000256" key="6">
    <source>
        <dbReference type="SAM" id="MobiDB-lite"/>
    </source>
</evidence>
<evidence type="ECO:0000256" key="3">
    <source>
        <dbReference type="ARBA" id="ARBA00022630"/>
    </source>
</evidence>
<name>A0A7S4EIE8_9STRA</name>
<dbReference type="SUPFAM" id="SSF56176">
    <property type="entry name" value="FAD-binding/transporter-associated domain-like"/>
    <property type="match status" value="1"/>
</dbReference>
<keyword evidence="3" id="KW-0285">Flavoprotein</keyword>
<comment type="similarity">
    <text evidence="2">Belongs to the oxygen-dependent FAD-linked oxidoreductase family.</text>
</comment>
<gene>
    <name evidence="8" type="ORF">PAUS00366_LOCUS7293</name>
</gene>
<dbReference type="PROSITE" id="PS51387">
    <property type="entry name" value="FAD_PCMH"/>
    <property type="match status" value="1"/>
</dbReference>
<dbReference type="InterPro" id="IPR006094">
    <property type="entry name" value="Oxid_FAD_bind_N"/>
</dbReference>
<keyword evidence="5" id="KW-0560">Oxidoreductase</keyword>
<keyword evidence="4" id="KW-0274">FAD</keyword>
<dbReference type="InterPro" id="IPR016169">
    <property type="entry name" value="FAD-bd_PCMH_sub2"/>
</dbReference>
<dbReference type="Gene3D" id="3.40.462.20">
    <property type="match status" value="1"/>
</dbReference>
<organism evidence="8">
    <name type="scientific">Pseudo-nitzschia australis</name>
    <dbReference type="NCBI Taxonomy" id="44445"/>
    <lineage>
        <taxon>Eukaryota</taxon>
        <taxon>Sar</taxon>
        <taxon>Stramenopiles</taxon>
        <taxon>Ochrophyta</taxon>
        <taxon>Bacillariophyta</taxon>
        <taxon>Bacillariophyceae</taxon>
        <taxon>Bacillariophycidae</taxon>
        <taxon>Bacillariales</taxon>
        <taxon>Bacillariaceae</taxon>
        <taxon>Pseudo-nitzschia</taxon>
    </lineage>
</organism>
<dbReference type="PANTHER" id="PTHR42973">
    <property type="entry name" value="BINDING OXIDOREDUCTASE, PUTATIVE (AFU_ORTHOLOGUE AFUA_1G17690)-RELATED"/>
    <property type="match status" value="1"/>
</dbReference>
<evidence type="ECO:0000259" key="7">
    <source>
        <dbReference type="PROSITE" id="PS51387"/>
    </source>
</evidence>
<dbReference type="AlphaFoldDB" id="A0A7S4EIE8"/>
<dbReference type="InterPro" id="IPR016166">
    <property type="entry name" value="FAD-bd_PCMH"/>
</dbReference>
<feature type="domain" description="FAD-binding PCMH-type" evidence="7">
    <location>
        <begin position="56"/>
        <end position="192"/>
    </location>
</feature>
<reference evidence="8" key="1">
    <citation type="submission" date="2021-01" db="EMBL/GenBank/DDBJ databases">
        <authorList>
            <person name="Corre E."/>
            <person name="Pelletier E."/>
            <person name="Niang G."/>
            <person name="Scheremetjew M."/>
            <person name="Finn R."/>
            <person name="Kale V."/>
            <person name="Holt S."/>
            <person name="Cochrane G."/>
            <person name="Meng A."/>
            <person name="Brown T."/>
            <person name="Cohen L."/>
        </authorList>
    </citation>
    <scope>NUCLEOTIDE SEQUENCE</scope>
    <source>
        <strain evidence="8">10249 10 AB</strain>
    </source>
</reference>
<dbReference type="InterPro" id="IPR012951">
    <property type="entry name" value="BBE"/>
</dbReference>
<evidence type="ECO:0000256" key="2">
    <source>
        <dbReference type="ARBA" id="ARBA00005466"/>
    </source>
</evidence>
<dbReference type="PANTHER" id="PTHR42973:SF39">
    <property type="entry name" value="FAD-BINDING PCMH-TYPE DOMAIN-CONTAINING PROTEIN"/>
    <property type="match status" value="1"/>
</dbReference>
<proteinExistence type="inferred from homology"/>
<sequence>MSAENEKIDKRVEDLLFRLSVAMGSSSKNNNNNSNNNNDNNKEEFDYTMGNNKNDLDVNGTNGIIITETVNNETATTSRSRSSTTGAKTVVMGPGVRTEEFMKNVLDANGYSGIVASAAGVAMGGYVSGGGYGLQSRMYGLAIDNVVSLQVVLASGEIKKVRDGDDLFWALRGGGGGNIGVVTSIEYRVYPSRDIKLAATVKVSLAEMTQFLQRLGEKEPDLAPEFTLNVHVYSSRVSDSNDTIQIPNLSPHMANAYMYSEQTSGTTKDPNNVNEEDNRLVTLSMFWMGDTNPDDPVGMEYIKKEIMPLFSSNNSNNTDGDDVIYYYFSWSGMSREREQRPEFKSVWSAQSWNGFLLPGNNTEEVWTDIQSSLSAMFRYCKYVSPRVELWGGAISKIPFNATAFPYREAVYNVGIDLLVPAESDAEVASDEMHLVNAVWPSIARHLDGVYVNYPMASLSSESYPTAYWGNNLDRLVALKEQYDPSHAFQTAQSIPIPGNDS</sequence>
<evidence type="ECO:0000256" key="1">
    <source>
        <dbReference type="ARBA" id="ARBA00001974"/>
    </source>
</evidence>
<dbReference type="Pfam" id="PF01565">
    <property type="entry name" value="FAD_binding_4"/>
    <property type="match status" value="1"/>
</dbReference>